<gene>
    <name evidence="1" type="ORF">F7D14_02665</name>
</gene>
<dbReference type="RefSeq" id="WP_154419647.1">
    <property type="nucleotide sequence ID" value="NZ_CP044331.1"/>
</dbReference>
<dbReference type="AlphaFoldDB" id="A0A6B8M418"/>
<name>A0A6B8M418_9HYPH</name>
<evidence type="ECO:0000313" key="2">
    <source>
        <dbReference type="Proteomes" id="UP000422569"/>
    </source>
</evidence>
<reference evidence="1 2" key="1">
    <citation type="submission" date="2019-09" db="EMBL/GenBank/DDBJ databases">
        <title>Isolation and complete genome sequencing of Methylocystis species.</title>
        <authorList>
            <person name="Rumah B.L."/>
            <person name="Stead C.E."/>
            <person name="Stevens B.C."/>
            <person name="Minton N.P."/>
            <person name="Grosse-Honebrink A."/>
            <person name="Zhang Y."/>
        </authorList>
    </citation>
    <scope>NUCLEOTIDE SEQUENCE [LARGE SCALE GENOMIC DNA]</scope>
    <source>
        <strain evidence="1 2">BRCS2</strain>
    </source>
</reference>
<dbReference type="EMBL" id="CP044331">
    <property type="protein sequence ID" value="QGM96489.1"/>
    <property type="molecule type" value="Genomic_DNA"/>
</dbReference>
<dbReference type="Proteomes" id="UP000422569">
    <property type="component" value="Chromosome"/>
</dbReference>
<accession>A0A6B8M418</accession>
<dbReference type="KEGG" id="mpar:F7D14_02665"/>
<keyword evidence="2" id="KW-1185">Reference proteome</keyword>
<evidence type="ECO:0000313" key="1">
    <source>
        <dbReference type="EMBL" id="QGM96489.1"/>
    </source>
</evidence>
<sequence>MAKREFSETVRAFGEEVGRLSYPLYTLGIMCAQAAADNMALEEDARKMFEVYHEARRRAAGLPRPADAPSPVQISKIKKFFEVGARLKQPGVEMLREMYGIAIAADGSSTDLYNACITAGRRAIEERRPLTEEELKTIIIAERRGTANPKRK</sequence>
<protein>
    <submittedName>
        <fullName evidence="1">Uncharacterized protein</fullName>
    </submittedName>
</protein>
<organism evidence="1 2">
    <name type="scientific">Methylocystis parvus</name>
    <dbReference type="NCBI Taxonomy" id="134"/>
    <lineage>
        <taxon>Bacteria</taxon>
        <taxon>Pseudomonadati</taxon>
        <taxon>Pseudomonadota</taxon>
        <taxon>Alphaproteobacteria</taxon>
        <taxon>Hyphomicrobiales</taxon>
        <taxon>Methylocystaceae</taxon>
        <taxon>Methylocystis</taxon>
    </lineage>
</organism>
<proteinExistence type="predicted"/>